<proteinExistence type="predicted"/>
<sequence>MDAPTTTALDDPLRAALDGPQAGLAVRHGAAVRYHPDVAPFLAPPCDAAEWADAAHLAGPGGVVIIRAPGPVDLPSDWTLERDLPGVQMVLPGDRPVPVAADADVVRLGTPDVDEMLALVGRTKPGPFARRTHELGTYLGIRDPLVGLAAMAGERMHVPGACEISAVCTDPAMRGHGLATRLVLAVAAGIRARGETPFLHAAADNTTAIRLYAELGFVLRAEPSFVAVRAPSRPEDS</sequence>
<evidence type="ECO:0000313" key="3">
    <source>
        <dbReference type="Proteomes" id="UP001231924"/>
    </source>
</evidence>
<dbReference type="Pfam" id="PF08445">
    <property type="entry name" value="FR47"/>
    <property type="match status" value="1"/>
</dbReference>
<dbReference type="EMBL" id="JASVWF010000009">
    <property type="protein sequence ID" value="MDL5160084.1"/>
    <property type="molecule type" value="Genomic_DNA"/>
</dbReference>
<dbReference type="EC" id="2.3.1.-" evidence="2"/>
<dbReference type="GO" id="GO:0016746">
    <property type="term" value="F:acyltransferase activity"/>
    <property type="evidence" value="ECO:0007669"/>
    <property type="project" value="UniProtKB-KW"/>
</dbReference>
<dbReference type="Gene3D" id="3.40.630.30">
    <property type="match status" value="1"/>
</dbReference>
<comment type="caution">
    <text evidence="2">The sequence shown here is derived from an EMBL/GenBank/DDBJ whole genome shotgun (WGS) entry which is preliminary data.</text>
</comment>
<gene>
    <name evidence="2" type="ORF">QRT03_29230</name>
</gene>
<organism evidence="2 3">
    <name type="scientific">Actinomycetospora termitidis</name>
    <dbReference type="NCBI Taxonomy" id="3053470"/>
    <lineage>
        <taxon>Bacteria</taxon>
        <taxon>Bacillati</taxon>
        <taxon>Actinomycetota</taxon>
        <taxon>Actinomycetes</taxon>
        <taxon>Pseudonocardiales</taxon>
        <taxon>Pseudonocardiaceae</taxon>
        <taxon>Actinomycetospora</taxon>
    </lineage>
</organism>
<evidence type="ECO:0000313" key="2">
    <source>
        <dbReference type="EMBL" id="MDL5160084.1"/>
    </source>
</evidence>
<protein>
    <submittedName>
        <fullName evidence="2">GNAT family N-acetyltransferase</fullName>
        <ecNumber evidence="2">2.3.1.-</ecNumber>
    </submittedName>
</protein>
<feature type="domain" description="GCN5-related N-acetyltransferase Rv2170-like" evidence="1">
    <location>
        <begin position="138"/>
        <end position="222"/>
    </location>
</feature>
<keyword evidence="2" id="KW-0012">Acyltransferase</keyword>
<dbReference type="RefSeq" id="WP_286056690.1">
    <property type="nucleotide sequence ID" value="NZ_JASVWF010000009.1"/>
</dbReference>
<keyword evidence="3" id="KW-1185">Reference proteome</keyword>
<accession>A0ABT7MHD1</accession>
<name>A0ABT7MHD1_9PSEU</name>
<dbReference type="Proteomes" id="UP001231924">
    <property type="component" value="Unassembled WGS sequence"/>
</dbReference>
<dbReference type="SUPFAM" id="SSF55729">
    <property type="entry name" value="Acyl-CoA N-acyltransferases (Nat)"/>
    <property type="match status" value="1"/>
</dbReference>
<reference evidence="2 3" key="1">
    <citation type="submission" date="2023-06" db="EMBL/GenBank/DDBJ databases">
        <title>Actinomycetospora Odt1-22.</title>
        <authorList>
            <person name="Supong K."/>
        </authorList>
    </citation>
    <scope>NUCLEOTIDE SEQUENCE [LARGE SCALE GENOMIC DNA]</scope>
    <source>
        <strain evidence="2 3">Odt1-22</strain>
    </source>
</reference>
<dbReference type="InterPro" id="IPR016181">
    <property type="entry name" value="Acyl_CoA_acyltransferase"/>
</dbReference>
<dbReference type="CDD" id="cd04301">
    <property type="entry name" value="NAT_SF"/>
    <property type="match status" value="1"/>
</dbReference>
<dbReference type="InterPro" id="IPR013653">
    <property type="entry name" value="GCN5-like_dom"/>
</dbReference>
<evidence type="ECO:0000259" key="1">
    <source>
        <dbReference type="Pfam" id="PF08445"/>
    </source>
</evidence>
<keyword evidence="2" id="KW-0808">Transferase</keyword>